<feature type="transmembrane region" description="Helical" evidence="14">
    <location>
        <begin position="695"/>
        <end position="715"/>
    </location>
</feature>
<dbReference type="EMBL" id="AJWK01034452">
    <property type="status" value="NOT_ANNOTATED_CDS"/>
    <property type="molecule type" value="Genomic_DNA"/>
</dbReference>
<evidence type="ECO:0000256" key="5">
    <source>
        <dbReference type="ARBA" id="ARBA00022737"/>
    </source>
</evidence>
<protein>
    <submittedName>
        <fullName evidence="16">Putative transient receptor potential channel pyrexia</fullName>
    </submittedName>
</protein>
<dbReference type="PANTHER" id="PTHR47143:SF1">
    <property type="entry name" value="ION_TRANS DOMAIN-CONTAINING PROTEIN"/>
    <property type="match status" value="1"/>
</dbReference>
<keyword evidence="7 12" id="KW-0040">ANK repeat</keyword>
<dbReference type="InterPro" id="IPR005821">
    <property type="entry name" value="Ion_trans_dom"/>
</dbReference>
<feature type="repeat" description="ANK" evidence="12">
    <location>
        <begin position="318"/>
        <end position="350"/>
    </location>
</feature>
<keyword evidence="5" id="KW-0677">Repeat</keyword>
<evidence type="ECO:0000256" key="8">
    <source>
        <dbReference type="ARBA" id="ARBA00023065"/>
    </source>
</evidence>
<dbReference type="GO" id="GO:0034703">
    <property type="term" value="C:cation channel complex"/>
    <property type="evidence" value="ECO:0007669"/>
    <property type="project" value="UniProtKB-ARBA"/>
</dbReference>
<evidence type="ECO:0000256" key="9">
    <source>
        <dbReference type="ARBA" id="ARBA00023136"/>
    </source>
</evidence>
<evidence type="ECO:0000256" key="4">
    <source>
        <dbReference type="ARBA" id="ARBA00022692"/>
    </source>
</evidence>
<feature type="repeat" description="ANK" evidence="12">
    <location>
        <begin position="351"/>
        <end position="384"/>
    </location>
</feature>
<feature type="transmembrane region" description="Helical" evidence="14">
    <location>
        <begin position="658"/>
        <end position="683"/>
    </location>
</feature>
<evidence type="ECO:0000256" key="3">
    <source>
        <dbReference type="ARBA" id="ARBA00022606"/>
    </source>
</evidence>
<keyword evidence="10" id="KW-0325">Glycoprotein</keyword>
<keyword evidence="8" id="KW-0406">Ion transport</keyword>
<keyword evidence="18" id="KW-1185">Reference proteome</keyword>
<organism evidence="17 18">
    <name type="scientific">Lutzomyia longipalpis</name>
    <name type="common">Sand fly</name>
    <dbReference type="NCBI Taxonomy" id="7200"/>
    <lineage>
        <taxon>Eukaryota</taxon>
        <taxon>Metazoa</taxon>
        <taxon>Ecdysozoa</taxon>
        <taxon>Arthropoda</taxon>
        <taxon>Hexapoda</taxon>
        <taxon>Insecta</taxon>
        <taxon>Pterygota</taxon>
        <taxon>Neoptera</taxon>
        <taxon>Endopterygota</taxon>
        <taxon>Diptera</taxon>
        <taxon>Nematocera</taxon>
        <taxon>Psychodoidea</taxon>
        <taxon>Psychodidae</taxon>
        <taxon>Lutzomyia</taxon>
        <taxon>Lutzomyia</taxon>
    </lineage>
</organism>
<feature type="transmembrane region" description="Helical" evidence="14">
    <location>
        <begin position="721"/>
        <end position="743"/>
    </location>
</feature>
<feature type="transmembrane region" description="Helical" evidence="14">
    <location>
        <begin position="764"/>
        <end position="784"/>
    </location>
</feature>
<evidence type="ECO:0000256" key="10">
    <source>
        <dbReference type="ARBA" id="ARBA00023180"/>
    </source>
</evidence>
<reference evidence="16" key="2">
    <citation type="journal article" date="2020" name="BMC">
        <title>Leishmania infection induces a limited differential gene expression in the sand fly midgut.</title>
        <authorList>
            <person name="Coutinho-Abreu I.V."/>
            <person name="Serafim T.D."/>
            <person name="Meneses C."/>
            <person name="Kamhawi S."/>
            <person name="Oliveira F."/>
            <person name="Valenzuela J.G."/>
        </authorList>
    </citation>
    <scope>NUCLEOTIDE SEQUENCE</scope>
    <source>
        <strain evidence="16">Jacobina</strain>
        <tissue evidence="16">Midgut</tissue>
    </source>
</reference>
<evidence type="ECO:0000313" key="16">
    <source>
        <dbReference type="EMBL" id="MBC1178049.1"/>
    </source>
</evidence>
<dbReference type="GO" id="GO:0005216">
    <property type="term" value="F:monoatomic ion channel activity"/>
    <property type="evidence" value="ECO:0007669"/>
    <property type="project" value="InterPro"/>
</dbReference>
<feature type="region of interest" description="Disordered" evidence="13">
    <location>
        <begin position="1"/>
        <end position="41"/>
    </location>
</feature>
<keyword evidence="11" id="KW-0407">Ion channel</keyword>
<dbReference type="Gene3D" id="1.10.287.70">
    <property type="match status" value="1"/>
</dbReference>
<dbReference type="Pfam" id="PF12796">
    <property type="entry name" value="Ank_2"/>
    <property type="match status" value="3"/>
</dbReference>
<evidence type="ECO:0000256" key="2">
    <source>
        <dbReference type="ARBA" id="ARBA00022448"/>
    </source>
</evidence>
<feature type="repeat" description="ANK" evidence="12">
    <location>
        <begin position="248"/>
        <end position="280"/>
    </location>
</feature>
<dbReference type="VEuPathDB" id="VectorBase:LLOJ009848"/>
<comment type="subcellular location">
    <subcellularLocation>
        <location evidence="1">Membrane</location>
        <topology evidence="1">Multi-pass membrane protein</topology>
    </subcellularLocation>
</comment>
<dbReference type="Proteomes" id="UP000092461">
    <property type="component" value="Unassembled WGS sequence"/>
</dbReference>
<evidence type="ECO:0000313" key="17">
    <source>
        <dbReference type="EnsemblMetazoa" id="LLOJ009848-PA"/>
    </source>
</evidence>
<evidence type="ECO:0000256" key="11">
    <source>
        <dbReference type="ARBA" id="ARBA00023303"/>
    </source>
</evidence>
<keyword evidence="9 14" id="KW-0472">Membrane</keyword>
<feature type="repeat" description="ANK" evidence="12">
    <location>
        <begin position="212"/>
        <end position="244"/>
    </location>
</feature>
<feature type="compositionally biased region" description="Basic and acidic residues" evidence="13">
    <location>
        <begin position="869"/>
        <end position="881"/>
    </location>
</feature>
<keyword evidence="2" id="KW-0813">Transport</keyword>
<evidence type="ECO:0000313" key="18">
    <source>
        <dbReference type="Proteomes" id="UP000092461"/>
    </source>
</evidence>
<dbReference type="InterPro" id="IPR052076">
    <property type="entry name" value="TRP_cation_channel"/>
</dbReference>
<dbReference type="Gene3D" id="1.25.40.20">
    <property type="entry name" value="Ankyrin repeat-containing domain"/>
    <property type="match status" value="3"/>
</dbReference>
<sequence>MENLGFKEGTAKPKRLIRGGSSNTSTETAEAETTPLTNQRRQHHICVSNGENLSLAVIEAQLATPDRCDYMEVGQSPPAEFAPSVYEALEQPSVQITVQICNDTIRENLHEEMKLMNGRLKLFDDVENFVITSENIREHLEGSSKAELNLCFLWATFLRRHDLLEGLLQVGSELNFADSTGISALHLAAFSGCVKCTEFLILHGVDVNFQTGPYTPLHCAAFGNSAETAKILIDSGADLTIHTKKQNNEESLLHCAVRANAVDCVKLFVAQGADVNSIKPSGTNPIHLAAELGLVKCLRVLLNSPEADPNLRIGCGAKESTALHLAADNGNSECLGLLLAKRADAKLKNHRGLTALHLAAKSTSLKCVEQLLRVGGADPNALDFDHRTPLHGAVGKTQSSFKILETLIAWGANVNQQDIYGFTPLHLAALDGLSDCGTTALNIIVRKTPASLKMINHKLDHAITLHTHKVASNREVELELDFGPLLQHCHPREISYLKKIVEENHKEVLQHPICTAFLYLKWKKIRKYYIARLIFCFIHISLFSLYVLTALAHNCYNRTKDMEEASLIQAQELCQKQSMFGDMLRSNPFVIEIQWWVLAAVTLVDIARKLCGISGYSSVKQYLTSFENLIEWFVVGSVFVTSYVYTQRTYFWQNHIGAFAILLGWTNLMLMVGQLPFFGVYVAMYTKVQTEFAKLFMAYFFVLIGFTISFCIIFPDSPYFPNPFVAFIIVLILMTGEIDLSMLTNDPDGKDPPVLLEISAQITFILFLFFITIILMNLLVGVAVNDIEALKESAELSKLVRQTELISYIESALFNEYIPKWLRKFVHESAMVSPHAYRAILCVKPQNPGEKRLPREILDEALEVGKQRKDLDHTLTNKESDESLNSSFKRKGSRRGGRVLERQDSICPSLHRVESTPGHEVTKKMEDNAEKIDILSNEVKELKAILHQNHSTLEHLLFTLTKGHETTRKKSIKKGRITD</sequence>
<feature type="transmembrane region" description="Helical" evidence="14">
    <location>
        <begin position="629"/>
        <end position="646"/>
    </location>
</feature>
<feature type="region of interest" description="Disordered" evidence="13">
    <location>
        <begin position="869"/>
        <end position="899"/>
    </location>
</feature>
<dbReference type="EMBL" id="GITU01009346">
    <property type="protein sequence ID" value="MBC1178049.1"/>
    <property type="molecule type" value="Transcribed_RNA"/>
</dbReference>
<feature type="compositionally biased region" description="Low complexity" evidence="13">
    <location>
        <begin position="21"/>
        <end position="34"/>
    </location>
</feature>
<feature type="transmembrane region" description="Helical" evidence="14">
    <location>
        <begin position="589"/>
        <end position="608"/>
    </location>
</feature>
<name>A0A1B0GL75_LUTLO</name>
<dbReference type="VEuPathDB" id="VectorBase:LLONM1_005172"/>
<evidence type="ECO:0000256" key="6">
    <source>
        <dbReference type="ARBA" id="ARBA00022989"/>
    </source>
</evidence>
<keyword evidence="16" id="KW-0675">Receptor</keyword>
<feature type="repeat" description="ANK" evidence="12">
    <location>
        <begin position="385"/>
        <end position="419"/>
    </location>
</feature>
<proteinExistence type="predicted"/>
<dbReference type="PANTHER" id="PTHR47143">
    <property type="entry name" value="TRANSIENT RECEPTOR POTENTIAL CATION CHANNEL PROTEIN PAINLESS"/>
    <property type="match status" value="1"/>
</dbReference>
<feature type="repeat" description="ANK" evidence="12">
    <location>
        <begin position="180"/>
        <end position="212"/>
    </location>
</feature>
<feature type="domain" description="Ion transport" evidence="15">
    <location>
        <begin position="589"/>
        <end position="794"/>
    </location>
</feature>
<evidence type="ECO:0000256" key="14">
    <source>
        <dbReference type="SAM" id="Phobius"/>
    </source>
</evidence>
<evidence type="ECO:0000256" key="1">
    <source>
        <dbReference type="ARBA" id="ARBA00004141"/>
    </source>
</evidence>
<feature type="compositionally biased region" description="Basic residues" evidence="13">
    <location>
        <begin position="888"/>
        <end position="897"/>
    </location>
</feature>
<dbReference type="PROSITE" id="PS50297">
    <property type="entry name" value="ANK_REP_REGION"/>
    <property type="match status" value="6"/>
</dbReference>
<evidence type="ECO:0000256" key="13">
    <source>
        <dbReference type="SAM" id="MobiDB-lite"/>
    </source>
</evidence>
<evidence type="ECO:0000256" key="12">
    <source>
        <dbReference type="PROSITE-ProRule" id="PRU00023"/>
    </source>
</evidence>
<keyword evidence="3" id="KW-0716">Sensory transduction</keyword>
<evidence type="ECO:0000259" key="15">
    <source>
        <dbReference type="Pfam" id="PF00520"/>
    </source>
</evidence>
<dbReference type="InterPro" id="IPR036770">
    <property type="entry name" value="Ankyrin_rpt-contain_sf"/>
</dbReference>
<dbReference type="Pfam" id="PF00520">
    <property type="entry name" value="Ion_trans"/>
    <property type="match status" value="1"/>
</dbReference>
<accession>A0A1B0GL75</accession>
<dbReference type="SUPFAM" id="SSF48403">
    <property type="entry name" value="Ankyrin repeat"/>
    <property type="match status" value="1"/>
</dbReference>
<keyword evidence="6 14" id="KW-1133">Transmembrane helix</keyword>
<dbReference type="EnsemblMetazoa" id="LLOJ009848-RA">
    <property type="protein sequence ID" value="LLOJ009848-PA"/>
    <property type="gene ID" value="LLOJ009848"/>
</dbReference>
<reference evidence="18" key="1">
    <citation type="submission" date="2012-05" db="EMBL/GenBank/DDBJ databases">
        <title>Whole Genome Assembly of Lutzomyia longipalpis.</title>
        <authorList>
            <person name="Richards S."/>
            <person name="Qu C."/>
            <person name="Dillon R."/>
            <person name="Worley K."/>
            <person name="Scherer S."/>
            <person name="Batterton M."/>
            <person name="Taylor A."/>
            <person name="Hawes A."/>
            <person name="Hernandez B."/>
            <person name="Kovar C."/>
            <person name="Mandapat C."/>
            <person name="Pham C."/>
            <person name="Qu C."/>
            <person name="Jing C."/>
            <person name="Bess C."/>
            <person name="Bandaranaike D."/>
            <person name="Ngo D."/>
            <person name="Ongeri F."/>
            <person name="Arias F."/>
            <person name="Lara F."/>
            <person name="Weissenberger G."/>
            <person name="Kamau G."/>
            <person name="Han H."/>
            <person name="Shen H."/>
            <person name="Dinh H."/>
            <person name="Khalil I."/>
            <person name="Jones J."/>
            <person name="Shafer J."/>
            <person name="Jayaseelan J."/>
            <person name="Quiroz J."/>
            <person name="Blankenburg K."/>
            <person name="Nguyen L."/>
            <person name="Jackson L."/>
            <person name="Francisco L."/>
            <person name="Tang L.-Y."/>
            <person name="Pu L.-L."/>
            <person name="Perales L."/>
            <person name="Lorensuhewa L."/>
            <person name="Munidasa M."/>
            <person name="Coyle M."/>
            <person name="Taylor M."/>
            <person name="Puazo M."/>
            <person name="Firestine M."/>
            <person name="Scheel M."/>
            <person name="Javaid M."/>
            <person name="Wang M."/>
            <person name="Li M."/>
            <person name="Tabassum N."/>
            <person name="Saada N."/>
            <person name="Osuji N."/>
            <person name="Aqrawi P."/>
            <person name="Fu Q."/>
            <person name="Thornton R."/>
            <person name="Raj R."/>
            <person name="Goodspeed R."/>
            <person name="Mata R."/>
            <person name="Najjar R."/>
            <person name="Gubbala S."/>
            <person name="Lee S."/>
            <person name="Denson S."/>
            <person name="Patil S."/>
            <person name="Macmil S."/>
            <person name="Qi S."/>
            <person name="Matskevitch T."/>
            <person name="Palculict T."/>
            <person name="Mathew T."/>
            <person name="Vee V."/>
            <person name="Velamala V."/>
            <person name="Korchina V."/>
            <person name="Cai W."/>
            <person name="Liu W."/>
            <person name="Dai W."/>
            <person name="Zou X."/>
            <person name="Zhu Y."/>
            <person name="Zhang Y."/>
            <person name="Wu Y.-Q."/>
            <person name="Xin Y."/>
            <person name="Nazarath L."/>
            <person name="Kovar C."/>
            <person name="Han Y."/>
            <person name="Muzny D."/>
            <person name="Gibbs R."/>
        </authorList>
    </citation>
    <scope>NUCLEOTIDE SEQUENCE [LARGE SCALE GENOMIC DNA]</scope>
    <source>
        <strain evidence="18">Jacobina</strain>
    </source>
</reference>
<dbReference type="InterPro" id="IPR002110">
    <property type="entry name" value="Ankyrin_rpt"/>
</dbReference>
<dbReference type="SMART" id="SM00248">
    <property type="entry name" value="ANK"/>
    <property type="match status" value="9"/>
</dbReference>
<dbReference type="AlphaFoldDB" id="A0A1B0GL75"/>
<feature type="transmembrane region" description="Helical" evidence="14">
    <location>
        <begin position="529"/>
        <end position="552"/>
    </location>
</feature>
<keyword evidence="4 14" id="KW-0812">Transmembrane</keyword>
<dbReference type="PROSITE" id="PS50088">
    <property type="entry name" value="ANK_REPEAT"/>
    <property type="match status" value="6"/>
</dbReference>
<evidence type="ECO:0000256" key="7">
    <source>
        <dbReference type="ARBA" id="ARBA00023043"/>
    </source>
</evidence>
<reference evidence="17" key="3">
    <citation type="submission" date="2020-05" db="UniProtKB">
        <authorList>
            <consortium name="EnsemblMetazoa"/>
        </authorList>
    </citation>
    <scope>IDENTIFICATION</scope>
    <source>
        <strain evidence="17">Jacobina</strain>
    </source>
</reference>